<accession>A0ABS4GQY7</accession>
<keyword evidence="4" id="KW-0675">Receptor</keyword>
<name>A0ABS4GQY7_9BACL</name>
<evidence type="ECO:0000313" key="4">
    <source>
        <dbReference type="EMBL" id="MBP1932467.1"/>
    </source>
</evidence>
<dbReference type="RefSeq" id="WP_209810504.1">
    <property type="nucleotide sequence ID" value="NZ_JAGGKT010000006.1"/>
</dbReference>
<organism evidence="4 5">
    <name type="scientific">Ammoniphilus resinae</name>
    <dbReference type="NCBI Taxonomy" id="861532"/>
    <lineage>
        <taxon>Bacteria</taxon>
        <taxon>Bacillati</taxon>
        <taxon>Bacillota</taxon>
        <taxon>Bacilli</taxon>
        <taxon>Bacillales</taxon>
        <taxon>Paenibacillaceae</taxon>
        <taxon>Aneurinibacillus group</taxon>
        <taxon>Ammoniphilus</taxon>
    </lineage>
</organism>
<gene>
    <name evidence="4" type="ORF">J2Z37_002468</name>
</gene>
<sequence length="352" mass="38775">MKKKLSYFLVAVLSMGSLVGCGGNATESSGSSDQPAEAANSNSSAEGDVVTIAVGSAAPDTETSHYQQFLLKMKEQVEKETNGTVKIEIHANGELGGEREMIEAVQLGTLDATITGAGPLGNFAPSSNALDFPFLFNDREHAYKVLDGEIGQSISKELESTGAKILVWAENGFRNITNNTRPIKTPADLKGIKIRTQENKIHLDTFKDYGANPTPMAFTELFTSMQQGVVDGEENPLSVIVPNKFFEVQKYMTLSEHFYQAAPFVINTAKFESLTPDQQKALQSAAEAARDFERQFIFDMNEKFIETAKEGGMEILPTEEFDREAFVAASENVYKKYESEYGDILKRIRETK</sequence>
<comment type="caution">
    <text evidence="4">The sequence shown here is derived from an EMBL/GenBank/DDBJ whole genome shotgun (WGS) entry which is preliminary data.</text>
</comment>
<dbReference type="PANTHER" id="PTHR33376:SF18">
    <property type="entry name" value="2,3-DIKETO-L-GULONATE-BINDING PERIPLASMIC PROTEIN YIAO"/>
    <property type="match status" value="1"/>
</dbReference>
<evidence type="ECO:0000256" key="3">
    <source>
        <dbReference type="SAM" id="SignalP"/>
    </source>
</evidence>
<dbReference type="InterPro" id="IPR004682">
    <property type="entry name" value="TRAP_DctP"/>
</dbReference>
<proteinExistence type="predicted"/>
<feature type="compositionally biased region" description="Low complexity" evidence="2">
    <location>
        <begin position="36"/>
        <end position="45"/>
    </location>
</feature>
<feature type="compositionally biased region" description="Polar residues" evidence="2">
    <location>
        <begin position="25"/>
        <end position="34"/>
    </location>
</feature>
<reference evidence="4 5" key="1">
    <citation type="submission" date="2021-03" db="EMBL/GenBank/DDBJ databases">
        <title>Genomic Encyclopedia of Type Strains, Phase IV (KMG-IV): sequencing the most valuable type-strain genomes for metagenomic binning, comparative biology and taxonomic classification.</title>
        <authorList>
            <person name="Goeker M."/>
        </authorList>
    </citation>
    <scope>NUCLEOTIDE SEQUENCE [LARGE SCALE GENOMIC DNA]</scope>
    <source>
        <strain evidence="4 5">DSM 24738</strain>
    </source>
</reference>
<dbReference type="CDD" id="cd13675">
    <property type="entry name" value="PBP2_TRAP_SBP_like_5"/>
    <property type="match status" value="1"/>
</dbReference>
<dbReference type="NCBIfam" id="TIGR00787">
    <property type="entry name" value="dctP"/>
    <property type="match status" value="1"/>
</dbReference>
<dbReference type="PROSITE" id="PS51257">
    <property type="entry name" value="PROKAR_LIPOPROTEIN"/>
    <property type="match status" value="1"/>
</dbReference>
<feature type="chain" id="PRO_5047251389" evidence="3">
    <location>
        <begin position="21"/>
        <end position="352"/>
    </location>
</feature>
<dbReference type="Gene3D" id="3.40.190.170">
    <property type="entry name" value="Bacterial extracellular solute-binding protein, family 7"/>
    <property type="match status" value="1"/>
</dbReference>
<feature type="signal peptide" evidence="3">
    <location>
        <begin position="1"/>
        <end position="20"/>
    </location>
</feature>
<dbReference type="NCBIfam" id="NF037995">
    <property type="entry name" value="TRAP_S1"/>
    <property type="match status" value="1"/>
</dbReference>
<dbReference type="InterPro" id="IPR038404">
    <property type="entry name" value="TRAP_DctP_sf"/>
</dbReference>
<keyword evidence="1 3" id="KW-0732">Signal</keyword>
<dbReference type="PIRSF" id="PIRSF006470">
    <property type="entry name" value="DctB"/>
    <property type="match status" value="1"/>
</dbReference>
<dbReference type="Proteomes" id="UP001519343">
    <property type="component" value="Unassembled WGS sequence"/>
</dbReference>
<evidence type="ECO:0000313" key="5">
    <source>
        <dbReference type="Proteomes" id="UP001519343"/>
    </source>
</evidence>
<evidence type="ECO:0000256" key="2">
    <source>
        <dbReference type="SAM" id="MobiDB-lite"/>
    </source>
</evidence>
<feature type="region of interest" description="Disordered" evidence="2">
    <location>
        <begin position="23"/>
        <end position="45"/>
    </location>
</feature>
<protein>
    <submittedName>
        <fullName evidence="4">Tripartite ATP-independent transporter DctP family solute receptor</fullName>
    </submittedName>
</protein>
<dbReference type="Pfam" id="PF03480">
    <property type="entry name" value="DctP"/>
    <property type="match status" value="1"/>
</dbReference>
<dbReference type="InterPro" id="IPR018389">
    <property type="entry name" value="DctP_fam"/>
</dbReference>
<evidence type="ECO:0000256" key="1">
    <source>
        <dbReference type="ARBA" id="ARBA00022729"/>
    </source>
</evidence>
<keyword evidence="5" id="KW-1185">Reference proteome</keyword>
<dbReference type="PANTHER" id="PTHR33376">
    <property type="match status" value="1"/>
</dbReference>
<dbReference type="EMBL" id="JAGGKT010000006">
    <property type="protein sequence ID" value="MBP1932467.1"/>
    <property type="molecule type" value="Genomic_DNA"/>
</dbReference>